<dbReference type="GO" id="GO:0005829">
    <property type="term" value="C:cytosol"/>
    <property type="evidence" value="ECO:0007669"/>
    <property type="project" value="TreeGrafter"/>
</dbReference>
<dbReference type="RefSeq" id="WP_122110926.1">
    <property type="nucleotide sequence ID" value="NZ_QOKZ01000001.1"/>
</dbReference>
<evidence type="ECO:0000256" key="6">
    <source>
        <dbReference type="ARBA" id="ARBA00022642"/>
    </source>
</evidence>
<dbReference type="PANTHER" id="PTHR11098">
    <property type="entry name" value="NICOTINATE PHOSPHORIBOSYLTRANSFERASE"/>
    <property type="match status" value="1"/>
</dbReference>
<dbReference type="InterPro" id="IPR006406">
    <property type="entry name" value="Nic_PRibTrfase"/>
</dbReference>
<dbReference type="PANTHER" id="PTHR11098:SF1">
    <property type="entry name" value="NICOTINATE PHOSPHORIBOSYLTRANSFERASE"/>
    <property type="match status" value="1"/>
</dbReference>
<dbReference type="OrthoDB" id="9771406at2"/>
<dbReference type="Gene3D" id="3.20.140.10">
    <property type="entry name" value="nicotinate phosphoribosyltransferase"/>
    <property type="match status" value="1"/>
</dbReference>
<gene>
    <name evidence="7 11" type="primary">pncB</name>
    <name evidence="11" type="ORF">C9E81_03685</name>
</gene>
<dbReference type="HAMAP" id="MF_00570">
    <property type="entry name" value="NAPRTase"/>
    <property type="match status" value="1"/>
</dbReference>
<comment type="pathway">
    <text evidence="1 7 8">Cofactor biosynthesis; NAD(+) biosynthesis; nicotinate D-ribonucleotide from nicotinate: step 1/1.</text>
</comment>
<organism evidence="11 12">
    <name type="scientific">Paracoccus alkanivorans</name>
    <dbReference type="NCBI Taxonomy" id="2116655"/>
    <lineage>
        <taxon>Bacteria</taxon>
        <taxon>Pseudomonadati</taxon>
        <taxon>Pseudomonadota</taxon>
        <taxon>Alphaproteobacteria</taxon>
        <taxon>Rhodobacterales</taxon>
        <taxon>Paracoccaceae</taxon>
        <taxon>Paracoccus</taxon>
    </lineage>
</organism>
<accession>A0A3M0MJ93</accession>
<feature type="domain" description="Nicotinate phosphoribosyltransferase N-terminal" evidence="10">
    <location>
        <begin position="24"/>
        <end position="146"/>
    </location>
</feature>
<evidence type="ECO:0000256" key="3">
    <source>
        <dbReference type="ARBA" id="ARBA00013236"/>
    </source>
</evidence>
<keyword evidence="12" id="KW-1185">Reference proteome</keyword>
<dbReference type="PIRSF" id="PIRSF000484">
    <property type="entry name" value="NAPRT"/>
    <property type="match status" value="1"/>
</dbReference>
<dbReference type="AlphaFoldDB" id="A0A3M0MJ93"/>
<dbReference type="GO" id="GO:0016757">
    <property type="term" value="F:glycosyltransferase activity"/>
    <property type="evidence" value="ECO:0007669"/>
    <property type="project" value="UniProtKB-KW"/>
</dbReference>
<comment type="caution">
    <text evidence="11">The sequence shown here is derived from an EMBL/GenBank/DDBJ whole genome shotgun (WGS) entry which is preliminary data.</text>
</comment>
<evidence type="ECO:0000256" key="4">
    <source>
        <dbReference type="ARBA" id="ARBA00022553"/>
    </source>
</evidence>
<dbReference type="GO" id="GO:0004516">
    <property type="term" value="F:nicotinate phosphoribosyltransferase activity"/>
    <property type="evidence" value="ECO:0007669"/>
    <property type="project" value="UniProtKB-UniRule"/>
</dbReference>
<dbReference type="SUPFAM" id="SSF54675">
    <property type="entry name" value="Nicotinate/Quinolinate PRTase N-terminal domain-like"/>
    <property type="match status" value="1"/>
</dbReference>
<evidence type="ECO:0000313" key="11">
    <source>
        <dbReference type="EMBL" id="RMC37842.1"/>
    </source>
</evidence>
<dbReference type="GO" id="GO:0034355">
    <property type="term" value="P:NAD+ biosynthetic process via the salvage pathway"/>
    <property type="evidence" value="ECO:0007669"/>
    <property type="project" value="TreeGrafter"/>
</dbReference>
<comment type="similarity">
    <text evidence="2 7 8">Belongs to the NAPRTase family.</text>
</comment>
<sequence length="430" mass="49200">MVDIATRVYNHKWKIDPIVRSLIDDDFYKLLMCQSVFRNRPDTTVTFSLINRSESIRLAELIDEGELREQLDHVRGLSLTRGESTWLRGNTFYGKRQMFRSDFMEFLEGLRLPPYQLEKRDGQYELTFEGRWPEVMLWEIPALAILMELRSRAVLKDMGRFELQVLYARAMTRVWEKIEALRELPDLLIADFGTRRRHSFLWQDWCVQAMIEGLGQSFTGTSNCLIAMHRDIEAIGTNAHELPMVYAALAEGDEALRRAPYDVLADWHEEHDGNLRIILPDTYGSSGFLERAPDWLAGWTGIRIDSGDPAAGAEAAIQWWRERGEDPRQKLVIFSDGLDVARIIELHRQFHGRVKVSFGWGTLLTNDFRGLVPGDGLAPFSLVCKAVAANGQPTVKLSDNPAKAMGPADEVERYKRVFDVGEQVTEKVIV</sequence>
<dbReference type="InterPro" id="IPR007229">
    <property type="entry name" value="Nic_PRibTrfase-Fam"/>
</dbReference>
<dbReference type="InterPro" id="IPR036068">
    <property type="entry name" value="Nicotinate_pribotase-like_C"/>
</dbReference>
<reference evidence="11 12" key="1">
    <citation type="submission" date="2018-07" db="EMBL/GenBank/DDBJ databases">
        <authorList>
            <person name="Zhang Y."/>
            <person name="Wang L."/>
            <person name="Ma S."/>
        </authorList>
    </citation>
    <scope>NUCLEOTIDE SEQUENCE [LARGE SCALE GENOMIC DNA]</scope>
    <source>
        <strain evidence="11 12">4-2</strain>
    </source>
</reference>
<keyword evidence="11" id="KW-0808">Transferase</keyword>
<dbReference type="EC" id="6.3.4.21" evidence="3 7"/>
<comment type="PTM">
    <text evidence="7 8">Transiently phosphorylated on a His residue during the reaction cycle. Phosphorylation strongly increases the affinity for substrates and increases the rate of nicotinate D-ribonucleotide production. Dephosphorylation regenerates the low-affinity form of the enzyme, leading to product release.</text>
</comment>
<dbReference type="EMBL" id="QOKZ01000001">
    <property type="protein sequence ID" value="RMC37842.1"/>
    <property type="molecule type" value="Genomic_DNA"/>
</dbReference>
<keyword evidence="4 7" id="KW-0597">Phosphoprotein</keyword>
<keyword evidence="5 7" id="KW-0436">Ligase</keyword>
<dbReference type="NCBIfam" id="TIGR01514">
    <property type="entry name" value="NAPRTase"/>
    <property type="match status" value="1"/>
</dbReference>
<evidence type="ECO:0000313" key="12">
    <source>
        <dbReference type="Proteomes" id="UP000273516"/>
    </source>
</evidence>
<dbReference type="InterPro" id="IPR040727">
    <property type="entry name" value="NAPRTase_N"/>
</dbReference>
<dbReference type="Pfam" id="PF17767">
    <property type="entry name" value="NAPRTase_N"/>
    <property type="match status" value="1"/>
</dbReference>
<comment type="function">
    <text evidence="7 8">Catalyzes the synthesis of beta-nicotinate D-ribonucleotide from nicotinate and 5-phospho-D-ribose 1-phosphate at the expense of ATP.</text>
</comment>
<proteinExistence type="inferred from homology"/>
<evidence type="ECO:0000256" key="2">
    <source>
        <dbReference type="ARBA" id="ARBA00010897"/>
    </source>
</evidence>
<evidence type="ECO:0000259" key="9">
    <source>
        <dbReference type="Pfam" id="PF04095"/>
    </source>
</evidence>
<evidence type="ECO:0000256" key="8">
    <source>
        <dbReference type="RuleBase" id="RU003838"/>
    </source>
</evidence>
<dbReference type="SUPFAM" id="SSF51690">
    <property type="entry name" value="Nicotinate/Quinolinate PRTase C-terminal domain-like"/>
    <property type="match status" value="1"/>
</dbReference>
<protein>
    <recommendedName>
        <fullName evidence="3 7">Nicotinate phosphoribosyltransferase</fullName>
        <shortName evidence="7">NAPRTase</shortName>
        <ecNumber evidence="3 7">6.3.4.21</ecNumber>
    </recommendedName>
</protein>
<dbReference type="Pfam" id="PF04095">
    <property type="entry name" value="NAPRTase"/>
    <property type="match status" value="1"/>
</dbReference>
<dbReference type="Proteomes" id="UP000273516">
    <property type="component" value="Unassembled WGS sequence"/>
</dbReference>
<dbReference type="UniPathway" id="UPA00253">
    <property type="reaction ID" value="UER00457"/>
</dbReference>
<comment type="catalytic activity">
    <reaction evidence="7 8">
        <text>5-phospho-alpha-D-ribose 1-diphosphate + nicotinate + ATP + H2O = nicotinate beta-D-ribonucleotide + ADP + phosphate + diphosphate</text>
        <dbReference type="Rhea" id="RHEA:36163"/>
        <dbReference type="ChEBI" id="CHEBI:15377"/>
        <dbReference type="ChEBI" id="CHEBI:30616"/>
        <dbReference type="ChEBI" id="CHEBI:32544"/>
        <dbReference type="ChEBI" id="CHEBI:33019"/>
        <dbReference type="ChEBI" id="CHEBI:43474"/>
        <dbReference type="ChEBI" id="CHEBI:57502"/>
        <dbReference type="ChEBI" id="CHEBI:58017"/>
        <dbReference type="ChEBI" id="CHEBI:456216"/>
        <dbReference type="EC" id="6.3.4.21"/>
    </reaction>
</comment>
<keyword evidence="11" id="KW-0328">Glycosyltransferase</keyword>
<evidence type="ECO:0000256" key="7">
    <source>
        <dbReference type="HAMAP-Rule" id="MF_00570"/>
    </source>
</evidence>
<feature type="domain" description="Nicotinate/nicotinamide phosphoribosyltransferase" evidence="9">
    <location>
        <begin position="189"/>
        <end position="422"/>
    </location>
</feature>
<dbReference type="NCBIfam" id="NF003704">
    <property type="entry name" value="PRK05321.1"/>
    <property type="match status" value="1"/>
</dbReference>
<evidence type="ECO:0000259" key="10">
    <source>
        <dbReference type="Pfam" id="PF17767"/>
    </source>
</evidence>
<keyword evidence="6 7" id="KW-0662">Pyridine nucleotide biosynthesis</keyword>
<feature type="modified residue" description="Phosphohistidine; by autocatalysis" evidence="7">
    <location>
        <position position="240"/>
    </location>
</feature>
<evidence type="ECO:0000256" key="5">
    <source>
        <dbReference type="ARBA" id="ARBA00022598"/>
    </source>
</evidence>
<evidence type="ECO:0000256" key="1">
    <source>
        <dbReference type="ARBA" id="ARBA00004952"/>
    </source>
</evidence>
<dbReference type="InterPro" id="IPR041525">
    <property type="entry name" value="N/Namide_PRibTrfase"/>
</dbReference>
<name>A0A3M0MJ93_9RHOB</name>